<dbReference type="RefSeq" id="WP_315947182.1">
    <property type="nucleotide sequence ID" value="NZ_JAWCUA010000007.1"/>
</dbReference>
<evidence type="ECO:0000313" key="2">
    <source>
        <dbReference type="EMBL" id="MDU0113137.1"/>
    </source>
</evidence>
<dbReference type="InterPro" id="IPR028096">
    <property type="entry name" value="EfeO_Cupredoxin"/>
</dbReference>
<dbReference type="SUPFAM" id="SSF49503">
    <property type="entry name" value="Cupredoxins"/>
    <property type="match status" value="1"/>
</dbReference>
<dbReference type="EMBL" id="JAWCUA010000007">
    <property type="protein sequence ID" value="MDU0113137.1"/>
    <property type="molecule type" value="Genomic_DNA"/>
</dbReference>
<sequence length="118" mass="13243">MTLVLLLPMLVNSKTPEVNVTLHNHLFYPAVIIIPSDQKVKLVIENKDDTPEEFDSFDLNREKVIFPHKKATIFISPLSVGDYSFFGEYNPNSAKGIIRVVDANKPQKSSISGDENVN</sequence>
<name>A0ABU3R0C6_9GAMM</name>
<proteinExistence type="predicted"/>
<dbReference type="InterPro" id="IPR008972">
    <property type="entry name" value="Cupredoxin"/>
</dbReference>
<dbReference type="Pfam" id="PF13473">
    <property type="entry name" value="Cupredoxin_1"/>
    <property type="match status" value="1"/>
</dbReference>
<evidence type="ECO:0000259" key="1">
    <source>
        <dbReference type="Pfam" id="PF13473"/>
    </source>
</evidence>
<accession>A0ABU3R0C6</accession>
<evidence type="ECO:0000313" key="3">
    <source>
        <dbReference type="Proteomes" id="UP001257914"/>
    </source>
</evidence>
<keyword evidence="3" id="KW-1185">Reference proteome</keyword>
<feature type="domain" description="EfeO-type cupredoxin-like" evidence="1">
    <location>
        <begin position="12"/>
        <end position="98"/>
    </location>
</feature>
<comment type="caution">
    <text evidence="2">The sequence shown here is derived from an EMBL/GenBank/DDBJ whole genome shotgun (WGS) entry which is preliminary data.</text>
</comment>
<gene>
    <name evidence="2" type="ORF">RT723_09030</name>
</gene>
<reference evidence="2 3" key="1">
    <citation type="submission" date="2023-10" db="EMBL/GenBank/DDBJ databases">
        <title>Psychrosphaera aquimaarina strain SW33 isolated from seawater.</title>
        <authorList>
            <person name="Bayburt H."/>
            <person name="Kim J.M."/>
            <person name="Choi B.J."/>
            <person name="Jeon C.O."/>
        </authorList>
    </citation>
    <scope>NUCLEOTIDE SEQUENCE [LARGE SCALE GENOMIC DNA]</scope>
    <source>
        <strain evidence="2 3">KCTC 52743</strain>
    </source>
</reference>
<organism evidence="2 3">
    <name type="scientific">Psychrosphaera aquimarina</name>
    <dbReference type="NCBI Taxonomy" id="2044854"/>
    <lineage>
        <taxon>Bacteria</taxon>
        <taxon>Pseudomonadati</taxon>
        <taxon>Pseudomonadota</taxon>
        <taxon>Gammaproteobacteria</taxon>
        <taxon>Alteromonadales</taxon>
        <taxon>Pseudoalteromonadaceae</taxon>
        <taxon>Psychrosphaera</taxon>
    </lineage>
</organism>
<dbReference type="Proteomes" id="UP001257914">
    <property type="component" value="Unassembled WGS sequence"/>
</dbReference>
<protein>
    <submittedName>
        <fullName evidence="2">Cupredoxin domain-containing protein</fullName>
    </submittedName>
</protein>
<dbReference type="Gene3D" id="2.60.40.420">
    <property type="entry name" value="Cupredoxins - blue copper proteins"/>
    <property type="match status" value="1"/>
</dbReference>